<organism evidence="3 4">
    <name type="scientific">Evansella tamaricis</name>
    <dbReference type="NCBI Taxonomy" id="2069301"/>
    <lineage>
        <taxon>Bacteria</taxon>
        <taxon>Bacillati</taxon>
        <taxon>Bacillota</taxon>
        <taxon>Bacilli</taxon>
        <taxon>Bacillales</taxon>
        <taxon>Bacillaceae</taxon>
        <taxon>Evansella</taxon>
    </lineage>
</organism>
<dbReference type="PROSITE" id="PS51257">
    <property type="entry name" value="PROKAR_LIPOPROTEIN"/>
    <property type="match status" value="1"/>
</dbReference>
<comment type="caution">
    <text evidence="3">The sequence shown here is derived from an EMBL/GenBank/DDBJ whole genome shotgun (WGS) entry which is preliminary data.</text>
</comment>
<accession>A0ABS6JE76</accession>
<evidence type="ECO:0000256" key="1">
    <source>
        <dbReference type="SAM" id="MobiDB-lite"/>
    </source>
</evidence>
<dbReference type="Proteomes" id="UP000784880">
    <property type="component" value="Unassembled WGS sequence"/>
</dbReference>
<keyword evidence="2" id="KW-0732">Signal</keyword>
<dbReference type="RefSeq" id="WP_217066126.1">
    <property type="nucleotide sequence ID" value="NZ_JAHQCS010000090.1"/>
</dbReference>
<feature type="region of interest" description="Disordered" evidence="1">
    <location>
        <begin position="30"/>
        <end position="59"/>
    </location>
</feature>
<evidence type="ECO:0000313" key="3">
    <source>
        <dbReference type="EMBL" id="MBU9711977.1"/>
    </source>
</evidence>
<feature type="compositionally biased region" description="Acidic residues" evidence="1">
    <location>
        <begin position="33"/>
        <end position="57"/>
    </location>
</feature>
<feature type="signal peptide" evidence="2">
    <location>
        <begin position="1"/>
        <end position="19"/>
    </location>
</feature>
<keyword evidence="4" id="KW-1185">Reference proteome</keyword>
<evidence type="ECO:0000313" key="4">
    <source>
        <dbReference type="Proteomes" id="UP000784880"/>
    </source>
</evidence>
<reference evidence="3 4" key="1">
    <citation type="submission" date="2021-06" db="EMBL/GenBank/DDBJ databases">
        <title>Bacillus sp. RD4P76, an endophyte from a halophyte.</title>
        <authorList>
            <person name="Sun J.-Q."/>
        </authorList>
    </citation>
    <scope>NUCLEOTIDE SEQUENCE [LARGE SCALE GENOMIC DNA]</scope>
    <source>
        <strain evidence="3 4">CGMCC 1.15917</strain>
    </source>
</reference>
<proteinExistence type="predicted"/>
<evidence type="ECO:0000256" key="2">
    <source>
        <dbReference type="SAM" id="SignalP"/>
    </source>
</evidence>
<name>A0ABS6JE76_9BACI</name>
<sequence length="304" mass="34516">MKKAILFILMAFVLLIVTACGEGGDTIAQSSEDSIEELEEQNERDEEAEESAEEEPAEAIRLLSEEEVVELLLTAETTVYGEFENNIIRDETGIPTHPHEYESSYEELSLSFGDYFTKEYEERMFLHYYNDPESYSSFPYYFPMLSEMGGVVEMEVNADETEIKISLERNIFMQDELIIYTIILTEQGWRISDIGLEEVVSESAADEWAGVYVVDNPNLRGELIIYDETESGFLFDVEVAYTHVASYDYAAATKADANYGETTADDTGCWFSLEKDGDTITLMGNDCFYYAGAGIDFNHSFTRE</sequence>
<dbReference type="EMBL" id="JAHQCS010000090">
    <property type="protein sequence ID" value="MBU9711977.1"/>
    <property type="molecule type" value="Genomic_DNA"/>
</dbReference>
<protein>
    <submittedName>
        <fullName evidence="3">Uncharacterized protein</fullName>
    </submittedName>
</protein>
<gene>
    <name evidence="3" type="ORF">KS419_09525</name>
</gene>
<feature type="chain" id="PRO_5046150710" evidence="2">
    <location>
        <begin position="20"/>
        <end position="304"/>
    </location>
</feature>